<keyword evidence="5" id="KW-1185">Reference proteome</keyword>
<dbReference type="NCBIfam" id="TIGR00451">
    <property type="entry name" value="unchar_dom_2"/>
    <property type="match status" value="1"/>
</dbReference>
<dbReference type="InterPro" id="IPR016437">
    <property type="entry name" value="MCT-1/Tma20"/>
</dbReference>
<evidence type="ECO:0000313" key="4">
    <source>
        <dbReference type="EMBL" id="RMX65004.1"/>
    </source>
</evidence>
<evidence type="ECO:0000259" key="3">
    <source>
        <dbReference type="SMART" id="SM00359"/>
    </source>
</evidence>
<dbReference type="InterPro" id="IPR004521">
    <property type="entry name" value="Uncharacterised_CHP00451"/>
</dbReference>
<gene>
    <name evidence="4" type="ORF">DD238_005033</name>
</gene>
<dbReference type="SMART" id="SM00359">
    <property type="entry name" value="PUA"/>
    <property type="match status" value="1"/>
</dbReference>
<dbReference type="GO" id="GO:0003723">
    <property type="term" value="F:RNA binding"/>
    <property type="evidence" value="ECO:0007669"/>
    <property type="project" value="InterPro"/>
</dbReference>
<dbReference type="STRING" id="542832.A0A3M6VE52"/>
<comment type="subcellular location">
    <subcellularLocation>
        <location evidence="1">Cytoplasm</location>
    </subcellularLocation>
</comment>
<comment type="caution">
    <text evidence="4">The sequence shown here is derived from an EMBL/GenBank/DDBJ whole genome shotgun (WGS) entry which is preliminary data.</text>
</comment>
<dbReference type="InterPro" id="IPR015947">
    <property type="entry name" value="PUA-like_sf"/>
</dbReference>
<reference evidence="4 5" key="1">
    <citation type="submission" date="2018-06" db="EMBL/GenBank/DDBJ databases">
        <title>Comparative genomics of downy mildews reveals potential adaptations to biotrophy.</title>
        <authorList>
            <person name="Fletcher K."/>
            <person name="Klosterman S.J."/>
            <person name="Derevnina L."/>
            <person name="Martin F."/>
            <person name="Koike S."/>
            <person name="Reyes Chin-Wo S."/>
            <person name="Mou B."/>
            <person name="Michelmore R."/>
        </authorList>
    </citation>
    <scope>NUCLEOTIDE SEQUENCE [LARGE SCALE GENOMIC DNA]</scope>
    <source>
        <strain evidence="4 5">R14</strain>
    </source>
</reference>
<dbReference type="SUPFAM" id="SSF88697">
    <property type="entry name" value="PUA domain-like"/>
    <property type="match status" value="1"/>
</dbReference>
<dbReference type="PROSITE" id="PS50890">
    <property type="entry name" value="PUA"/>
    <property type="match status" value="1"/>
</dbReference>
<accession>A0A3M6VE52</accession>
<dbReference type="EMBL" id="QLLG01000271">
    <property type="protein sequence ID" value="RMX65004.1"/>
    <property type="molecule type" value="Genomic_DNA"/>
</dbReference>
<dbReference type="PANTHER" id="PTHR22798:SF0">
    <property type="entry name" value="MALIGNANT T-CELL-AMPLIFIED SEQUENCE 1"/>
    <property type="match status" value="1"/>
</dbReference>
<proteinExistence type="predicted"/>
<protein>
    <recommendedName>
        <fullName evidence="3">PUA domain-containing protein</fullName>
    </recommendedName>
</protein>
<name>A0A3M6VE52_9STRA</name>
<feature type="domain" description="PUA" evidence="3">
    <location>
        <begin position="415"/>
        <end position="494"/>
    </location>
</feature>
<dbReference type="CDD" id="cd11609">
    <property type="entry name" value="MCT1_N"/>
    <property type="match status" value="1"/>
</dbReference>
<dbReference type="Pfam" id="PF01472">
    <property type="entry name" value="PUA"/>
    <property type="match status" value="1"/>
</dbReference>
<dbReference type="Gene3D" id="3.10.400.20">
    <property type="match status" value="1"/>
</dbReference>
<dbReference type="GO" id="GO:0001731">
    <property type="term" value="P:formation of translation preinitiation complex"/>
    <property type="evidence" value="ECO:0007669"/>
    <property type="project" value="TreeGrafter"/>
</dbReference>
<dbReference type="FunFam" id="3.10.400.20:FF:000001">
    <property type="entry name" value="Malignant T-cell-amplified sequence 1"/>
    <property type="match status" value="1"/>
</dbReference>
<evidence type="ECO:0000256" key="1">
    <source>
        <dbReference type="ARBA" id="ARBA00004496"/>
    </source>
</evidence>
<evidence type="ECO:0000256" key="2">
    <source>
        <dbReference type="ARBA" id="ARBA00022490"/>
    </source>
</evidence>
<sequence>MYDGNSTENIHCKRLREETDWNAEASHELLRLRFQQLRDLFDDAQTVADVHEAWGVVASTLSKKTDYRLQVDAVQCSDQLTKLRKQWQQSSKNQLHVMMAECFNKNIVESQQQHESMQHLPQIKSNFNKAMEEALMQEAEEEKTVDSGLKRSKTVAVQEVEEVSVSSLSDQAATLSSSEPILMLSELTCLTKHDMESSTVGVHEDRLLPAPESLEISPQPVSSLLQETLLSVVLDEEKEFHRHGDIMRALEKRSQQFERLAQSHKHLANVTEQLMDALNKHNFVLFYTIGFSLTGARSNQFIVMFKRFSVDEHVSTSSKVKSSQQRSIRSKIVEKYPDLEPYAELLMPKKAPMVVAKWSVSICLIYQNYCCYIHDTSHNHIQIVLYEGEPIFYNQRDGPFMPTLKLLHKVPHVMKQVRADKGAIPFVLSGANVMCPGLTSAGGDMPESLEAGTPVAIMAEGKEHAMAIGILTMSTDDIRNTNKGVAIEMVHFLGDDLWTCSHID</sequence>
<dbReference type="Pfam" id="PF17832">
    <property type="entry name" value="Pre-PUA"/>
    <property type="match status" value="1"/>
</dbReference>
<dbReference type="InterPro" id="IPR041366">
    <property type="entry name" value="Pre-PUA"/>
</dbReference>
<dbReference type="GO" id="GO:0005737">
    <property type="term" value="C:cytoplasm"/>
    <property type="evidence" value="ECO:0007669"/>
    <property type="project" value="UniProtKB-SubCell"/>
</dbReference>
<keyword evidence="2" id="KW-0963">Cytoplasm</keyword>
<organism evidence="4 5">
    <name type="scientific">Peronospora effusa</name>
    <dbReference type="NCBI Taxonomy" id="542832"/>
    <lineage>
        <taxon>Eukaryota</taxon>
        <taxon>Sar</taxon>
        <taxon>Stramenopiles</taxon>
        <taxon>Oomycota</taxon>
        <taxon>Peronosporomycetes</taxon>
        <taxon>Peronosporales</taxon>
        <taxon>Peronosporaceae</taxon>
        <taxon>Peronospora</taxon>
    </lineage>
</organism>
<dbReference type="AlphaFoldDB" id="A0A3M6VE52"/>
<dbReference type="CDD" id="cd21155">
    <property type="entry name" value="PUA_MCTS-1-like"/>
    <property type="match status" value="1"/>
</dbReference>
<dbReference type="PANTHER" id="PTHR22798">
    <property type="entry name" value="MCT-1 PROTEIN"/>
    <property type="match status" value="1"/>
</dbReference>
<evidence type="ECO:0000313" key="5">
    <source>
        <dbReference type="Proteomes" id="UP000282087"/>
    </source>
</evidence>
<dbReference type="Proteomes" id="UP000282087">
    <property type="component" value="Unassembled WGS sequence"/>
</dbReference>
<dbReference type="InterPro" id="IPR002478">
    <property type="entry name" value="PUA"/>
</dbReference>